<dbReference type="RefSeq" id="WP_130093035.1">
    <property type="nucleotide sequence ID" value="NZ_SETE01000002.1"/>
</dbReference>
<keyword evidence="2 4" id="KW-0418">Kinase</keyword>
<dbReference type="OrthoDB" id="9795543at2"/>
<dbReference type="PANTHER" id="PTHR46969">
    <property type="entry name" value="BIFUNCTIONAL PROTEIN HLDE"/>
    <property type="match status" value="1"/>
</dbReference>
<dbReference type="InterPro" id="IPR029056">
    <property type="entry name" value="Ribokinase-like"/>
</dbReference>
<dbReference type="GO" id="GO:0033785">
    <property type="term" value="F:heptose 7-phosphate kinase activity"/>
    <property type="evidence" value="ECO:0007669"/>
    <property type="project" value="TreeGrafter"/>
</dbReference>
<dbReference type="GO" id="GO:0033786">
    <property type="term" value="F:heptose-1-phosphate adenylyltransferase activity"/>
    <property type="evidence" value="ECO:0007669"/>
    <property type="project" value="TreeGrafter"/>
</dbReference>
<proteinExistence type="predicted"/>
<evidence type="ECO:0000313" key="4">
    <source>
        <dbReference type="EMBL" id="RYM35027.1"/>
    </source>
</evidence>
<sequence>MTLETLFEEFKTKKIIVLGDVMIDAYLSGRVDRVSPEAPVPIVNFSKREERLGGAANVALNLISLGAQVTMSTVIGQDQEAETMLQLMEERSISTSGIIRSKERQTTIKTRVIGNHQQLLRVDQEQTNDISESEEQALLNDLEKLLKAGCDALIFQDYNKGVLTETLIEKVIALTKQYNVLTTVDPKLKNFLAYKGVTLFKPNLKELSEGVQMKIDFANEPSQFEKAIEKLKSIVHPDIVFVTLSEHGVFIENKDKKHHISAHKRTISDVSGAGDTVISVATLCLAAGVNIETLAAMANLAGGIVCEYRGVVAIKAHELLDEAKKLEIKC</sequence>
<dbReference type="SUPFAM" id="SSF53613">
    <property type="entry name" value="Ribokinase-like"/>
    <property type="match status" value="1"/>
</dbReference>
<dbReference type="PANTHER" id="PTHR46969:SF1">
    <property type="entry name" value="BIFUNCTIONAL PROTEIN HLDE"/>
    <property type="match status" value="1"/>
</dbReference>
<reference evidence="4 5" key="1">
    <citation type="submission" date="2019-02" db="EMBL/GenBank/DDBJ databases">
        <title>Genome sequence of the sea-ice species Brumimicrobium glaciale.</title>
        <authorList>
            <person name="Bowman J.P."/>
        </authorList>
    </citation>
    <scope>NUCLEOTIDE SEQUENCE [LARGE SCALE GENOMIC DNA]</scope>
    <source>
        <strain evidence="4 5">IC156</strain>
    </source>
</reference>
<comment type="caution">
    <text evidence="4">The sequence shown here is derived from an EMBL/GenBank/DDBJ whole genome shotgun (WGS) entry which is preliminary data.</text>
</comment>
<accession>A0A4Q4KQ71</accession>
<keyword evidence="5" id="KW-1185">Reference proteome</keyword>
<dbReference type="AlphaFoldDB" id="A0A4Q4KQ71"/>
<dbReference type="GO" id="GO:0005829">
    <property type="term" value="C:cytosol"/>
    <property type="evidence" value="ECO:0007669"/>
    <property type="project" value="TreeGrafter"/>
</dbReference>
<dbReference type="GO" id="GO:0016773">
    <property type="term" value="F:phosphotransferase activity, alcohol group as acceptor"/>
    <property type="evidence" value="ECO:0007669"/>
    <property type="project" value="InterPro"/>
</dbReference>
<dbReference type="InterPro" id="IPR011611">
    <property type="entry name" value="PfkB_dom"/>
</dbReference>
<feature type="domain" description="Carbohydrate kinase PfkB" evidence="3">
    <location>
        <begin position="13"/>
        <end position="312"/>
    </location>
</feature>
<evidence type="ECO:0000256" key="2">
    <source>
        <dbReference type="ARBA" id="ARBA00022777"/>
    </source>
</evidence>
<dbReference type="EMBL" id="SETE01000002">
    <property type="protein sequence ID" value="RYM35027.1"/>
    <property type="molecule type" value="Genomic_DNA"/>
</dbReference>
<gene>
    <name evidence="4" type="ORF">ERX46_06540</name>
</gene>
<evidence type="ECO:0000259" key="3">
    <source>
        <dbReference type="Pfam" id="PF00294"/>
    </source>
</evidence>
<dbReference type="InterPro" id="IPR011913">
    <property type="entry name" value="RfaE_dom_I"/>
</dbReference>
<dbReference type="Proteomes" id="UP000293952">
    <property type="component" value="Unassembled WGS sequence"/>
</dbReference>
<organism evidence="4 5">
    <name type="scientific">Brumimicrobium glaciale</name>
    <dbReference type="NCBI Taxonomy" id="200475"/>
    <lineage>
        <taxon>Bacteria</taxon>
        <taxon>Pseudomonadati</taxon>
        <taxon>Bacteroidota</taxon>
        <taxon>Flavobacteriia</taxon>
        <taxon>Flavobacteriales</taxon>
        <taxon>Crocinitomicaceae</taxon>
        <taxon>Brumimicrobium</taxon>
    </lineage>
</organism>
<keyword evidence="1" id="KW-0808">Transferase</keyword>
<evidence type="ECO:0000256" key="1">
    <source>
        <dbReference type="ARBA" id="ARBA00022679"/>
    </source>
</evidence>
<name>A0A4Q4KQ71_9FLAO</name>
<dbReference type="Pfam" id="PF00294">
    <property type="entry name" value="PfkB"/>
    <property type="match status" value="1"/>
</dbReference>
<dbReference type="CDD" id="cd01172">
    <property type="entry name" value="RfaE_like"/>
    <property type="match status" value="1"/>
</dbReference>
<dbReference type="PROSITE" id="PS00583">
    <property type="entry name" value="PFKB_KINASES_1"/>
    <property type="match status" value="1"/>
</dbReference>
<protein>
    <submittedName>
        <fullName evidence="4">D-glycero-beta-D-manno-heptose-7-phosphate kinase</fullName>
    </submittedName>
</protein>
<dbReference type="InterPro" id="IPR002173">
    <property type="entry name" value="Carboh/pur_kinase_PfkB_CS"/>
</dbReference>
<dbReference type="Gene3D" id="3.40.1190.20">
    <property type="match status" value="1"/>
</dbReference>
<evidence type="ECO:0000313" key="5">
    <source>
        <dbReference type="Proteomes" id="UP000293952"/>
    </source>
</evidence>